<protein>
    <submittedName>
        <fullName evidence="1">Uncharacterized protein</fullName>
    </submittedName>
</protein>
<proteinExistence type="predicted"/>
<gene>
    <name evidence="1" type="ORF">PMAYCL1PPCAC_28095</name>
</gene>
<dbReference type="Proteomes" id="UP001328107">
    <property type="component" value="Unassembled WGS sequence"/>
</dbReference>
<evidence type="ECO:0000313" key="1">
    <source>
        <dbReference type="EMBL" id="GMR57900.1"/>
    </source>
</evidence>
<sequence length="70" mass="7832">QLSPLSEKFDAIRAEFETLGASTQKKLAKRFEIFNHLDEVEALVAVFDNLLFAASTACENLQGFSHCEQL</sequence>
<feature type="non-terminal residue" evidence="1">
    <location>
        <position position="1"/>
    </location>
</feature>
<name>A0AAN5IBA7_9BILA</name>
<dbReference type="AlphaFoldDB" id="A0AAN5IBA7"/>
<evidence type="ECO:0000313" key="2">
    <source>
        <dbReference type="Proteomes" id="UP001328107"/>
    </source>
</evidence>
<dbReference type="EMBL" id="BTRK01000006">
    <property type="protein sequence ID" value="GMR57900.1"/>
    <property type="molecule type" value="Genomic_DNA"/>
</dbReference>
<comment type="caution">
    <text evidence="1">The sequence shown here is derived from an EMBL/GenBank/DDBJ whole genome shotgun (WGS) entry which is preliminary data.</text>
</comment>
<accession>A0AAN5IBA7</accession>
<organism evidence="1 2">
    <name type="scientific">Pristionchus mayeri</name>
    <dbReference type="NCBI Taxonomy" id="1317129"/>
    <lineage>
        <taxon>Eukaryota</taxon>
        <taxon>Metazoa</taxon>
        <taxon>Ecdysozoa</taxon>
        <taxon>Nematoda</taxon>
        <taxon>Chromadorea</taxon>
        <taxon>Rhabditida</taxon>
        <taxon>Rhabditina</taxon>
        <taxon>Diplogasteromorpha</taxon>
        <taxon>Diplogasteroidea</taxon>
        <taxon>Neodiplogasteridae</taxon>
        <taxon>Pristionchus</taxon>
    </lineage>
</organism>
<reference evidence="2" key="1">
    <citation type="submission" date="2022-10" db="EMBL/GenBank/DDBJ databases">
        <title>Genome assembly of Pristionchus species.</title>
        <authorList>
            <person name="Yoshida K."/>
            <person name="Sommer R.J."/>
        </authorList>
    </citation>
    <scope>NUCLEOTIDE SEQUENCE [LARGE SCALE GENOMIC DNA]</scope>
    <source>
        <strain evidence="2">RS5460</strain>
    </source>
</reference>
<feature type="non-terminal residue" evidence="1">
    <location>
        <position position="70"/>
    </location>
</feature>
<keyword evidence="2" id="KW-1185">Reference proteome</keyword>